<evidence type="ECO:0000256" key="6">
    <source>
        <dbReference type="ARBA" id="ARBA00022840"/>
    </source>
</evidence>
<comment type="similarity">
    <text evidence="1 8">Belongs to the CoaE family.</text>
</comment>
<keyword evidence="7 8" id="KW-0173">Coenzyme A biosynthesis</keyword>
<evidence type="ECO:0000256" key="2">
    <source>
        <dbReference type="ARBA" id="ARBA00022490"/>
    </source>
</evidence>
<evidence type="ECO:0000256" key="8">
    <source>
        <dbReference type="HAMAP-Rule" id="MF_00376"/>
    </source>
</evidence>
<evidence type="ECO:0000313" key="10">
    <source>
        <dbReference type="EMBL" id="SFH85616.1"/>
    </source>
</evidence>
<evidence type="ECO:0000256" key="7">
    <source>
        <dbReference type="ARBA" id="ARBA00022993"/>
    </source>
</evidence>
<protein>
    <recommendedName>
        <fullName evidence="8 9">Dephospho-CoA kinase</fullName>
        <ecNumber evidence="8 9">2.7.1.24</ecNumber>
    </recommendedName>
    <alternativeName>
        <fullName evidence="8">Dephosphocoenzyme A kinase</fullName>
    </alternativeName>
</protein>
<comment type="subcellular location">
    <subcellularLocation>
        <location evidence="8">Cytoplasm</location>
    </subcellularLocation>
</comment>
<feature type="binding site" evidence="8">
    <location>
        <begin position="11"/>
        <end position="16"/>
    </location>
    <ligand>
        <name>ATP</name>
        <dbReference type="ChEBI" id="CHEBI:30616"/>
    </ligand>
</feature>
<dbReference type="EMBL" id="FOQK01000006">
    <property type="protein sequence ID" value="SFH85616.1"/>
    <property type="molecule type" value="Genomic_DNA"/>
</dbReference>
<dbReference type="InterPro" id="IPR027417">
    <property type="entry name" value="P-loop_NTPase"/>
</dbReference>
<comment type="pathway">
    <text evidence="8">Cofactor biosynthesis; coenzyme A biosynthesis; CoA from (R)-pantothenate: step 5/5.</text>
</comment>
<keyword evidence="4 8" id="KW-0547">Nucleotide-binding</keyword>
<dbReference type="GO" id="GO:0005524">
    <property type="term" value="F:ATP binding"/>
    <property type="evidence" value="ECO:0007669"/>
    <property type="project" value="UniProtKB-UniRule"/>
</dbReference>
<dbReference type="InterPro" id="IPR001977">
    <property type="entry name" value="Depp_CoAkinase"/>
</dbReference>
<gene>
    <name evidence="8" type="primary">coaE</name>
    <name evidence="10" type="ORF">SAMN04487861_10673</name>
</gene>
<comment type="catalytic activity">
    <reaction evidence="8">
        <text>3'-dephospho-CoA + ATP = ADP + CoA + H(+)</text>
        <dbReference type="Rhea" id="RHEA:18245"/>
        <dbReference type="ChEBI" id="CHEBI:15378"/>
        <dbReference type="ChEBI" id="CHEBI:30616"/>
        <dbReference type="ChEBI" id="CHEBI:57287"/>
        <dbReference type="ChEBI" id="CHEBI:57328"/>
        <dbReference type="ChEBI" id="CHEBI:456216"/>
        <dbReference type="EC" id="2.7.1.24"/>
    </reaction>
</comment>
<evidence type="ECO:0000256" key="1">
    <source>
        <dbReference type="ARBA" id="ARBA00009018"/>
    </source>
</evidence>
<evidence type="ECO:0000256" key="9">
    <source>
        <dbReference type="NCBIfam" id="TIGR00152"/>
    </source>
</evidence>
<dbReference type="Pfam" id="PF01121">
    <property type="entry name" value="CoaE"/>
    <property type="match status" value="1"/>
</dbReference>
<evidence type="ECO:0000256" key="4">
    <source>
        <dbReference type="ARBA" id="ARBA00022741"/>
    </source>
</evidence>
<comment type="function">
    <text evidence="8">Catalyzes the phosphorylation of the 3'-hydroxyl group of dephosphocoenzyme A to form coenzyme A.</text>
</comment>
<dbReference type="FunFam" id="3.40.50.300:FF:000991">
    <property type="entry name" value="Dephospho-CoA kinase"/>
    <property type="match status" value="1"/>
</dbReference>
<dbReference type="EC" id="2.7.1.24" evidence="8 9"/>
<evidence type="ECO:0000313" key="11">
    <source>
        <dbReference type="Proteomes" id="UP000183639"/>
    </source>
</evidence>
<keyword evidence="6 8" id="KW-0067">ATP-binding</keyword>
<dbReference type="GO" id="GO:0015937">
    <property type="term" value="P:coenzyme A biosynthetic process"/>
    <property type="evidence" value="ECO:0007669"/>
    <property type="project" value="UniProtKB-UniRule"/>
</dbReference>
<dbReference type="Gene3D" id="3.40.50.300">
    <property type="entry name" value="P-loop containing nucleotide triphosphate hydrolases"/>
    <property type="match status" value="1"/>
</dbReference>
<dbReference type="SUPFAM" id="SSF52540">
    <property type="entry name" value="P-loop containing nucleoside triphosphate hydrolases"/>
    <property type="match status" value="1"/>
</dbReference>
<dbReference type="GO" id="GO:0005737">
    <property type="term" value="C:cytoplasm"/>
    <property type="evidence" value="ECO:0007669"/>
    <property type="project" value="UniProtKB-SubCell"/>
</dbReference>
<dbReference type="AlphaFoldDB" id="A0A1I3DG33"/>
<dbReference type="RefSeq" id="WP_075442641.1">
    <property type="nucleotide sequence ID" value="NZ_FOQK01000006.1"/>
</dbReference>
<dbReference type="UniPathway" id="UPA00241">
    <property type="reaction ID" value="UER00356"/>
</dbReference>
<dbReference type="PANTHER" id="PTHR10695:SF46">
    <property type="entry name" value="BIFUNCTIONAL COENZYME A SYNTHASE-RELATED"/>
    <property type="match status" value="1"/>
</dbReference>
<dbReference type="PANTHER" id="PTHR10695">
    <property type="entry name" value="DEPHOSPHO-COA KINASE-RELATED"/>
    <property type="match status" value="1"/>
</dbReference>
<dbReference type="CDD" id="cd02022">
    <property type="entry name" value="DPCK"/>
    <property type="match status" value="1"/>
</dbReference>
<dbReference type="PROSITE" id="PS51219">
    <property type="entry name" value="DPCK"/>
    <property type="match status" value="1"/>
</dbReference>
<reference evidence="10 11" key="1">
    <citation type="submission" date="2016-10" db="EMBL/GenBank/DDBJ databases">
        <authorList>
            <person name="de Groot N.N."/>
        </authorList>
    </citation>
    <scope>NUCLEOTIDE SEQUENCE [LARGE SCALE GENOMIC DNA]</scope>
    <source>
        <strain evidence="10 11">Z108</strain>
    </source>
</reference>
<proteinExistence type="inferred from homology"/>
<keyword evidence="3 8" id="KW-0808">Transferase</keyword>
<keyword evidence="5 8" id="KW-0418">Kinase</keyword>
<dbReference type="GO" id="GO:0004140">
    <property type="term" value="F:dephospho-CoA kinase activity"/>
    <property type="evidence" value="ECO:0007669"/>
    <property type="project" value="UniProtKB-UniRule"/>
</dbReference>
<evidence type="ECO:0000256" key="5">
    <source>
        <dbReference type="ARBA" id="ARBA00022777"/>
    </source>
</evidence>
<organism evidence="10 11">
    <name type="scientific">Selenomonas ruminantium</name>
    <dbReference type="NCBI Taxonomy" id="971"/>
    <lineage>
        <taxon>Bacteria</taxon>
        <taxon>Bacillati</taxon>
        <taxon>Bacillota</taxon>
        <taxon>Negativicutes</taxon>
        <taxon>Selenomonadales</taxon>
        <taxon>Selenomonadaceae</taxon>
        <taxon>Selenomonas</taxon>
    </lineage>
</organism>
<dbReference type="NCBIfam" id="TIGR00152">
    <property type="entry name" value="dephospho-CoA kinase"/>
    <property type="match status" value="1"/>
</dbReference>
<evidence type="ECO:0000256" key="3">
    <source>
        <dbReference type="ARBA" id="ARBA00022679"/>
    </source>
</evidence>
<dbReference type="OrthoDB" id="9812943at2"/>
<name>A0A1I3DG33_SELRU</name>
<keyword evidence="2 8" id="KW-0963">Cytoplasm</keyword>
<dbReference type="Proteomes" id="UP000183639">
    <property type="component" value="Unassembled WGS sequence"/>
</dbReference>
<accession>A0A1I3DG33</accession>
<dbReference type="HAMAP" id="MF_00376">
    <property type="entry name" value="Dephospho_CoA_kinase"/>
    <property type="match status" value="1"/>
</dbReference>
<sequence length="202" mass="22506">MKVIGLTGGIASGKSTVSRYLREKGAAILDADAIAHALAEPGGSLYQAYRRHFGAAVLQADGRLDRAAIGKIVFAQPEERAWIDRSVHPLIRAEIERQLAEKKIQDVPLIVLDVPLLFESGWDKMTEENCLVDVSEAVQLARLIQRDGYDEQAARARIAAQMPLAEKRRRADRLIDNNGDLPATLRQVDLLWKEWTHDGFSQ</sequence>